<keyword evidence="1" id="KW-1188">Viral release from host cell</keyword>
<dbReference type="PANTHER" id="PTHR39184">
    <property type="match status" value="1"/>
</dbReference>
<keyword evidence="4" id="KW-0231">Viral genome packaging</keyword>
<dbReference type="Gene3D" id="3.30.420.280">
    <property type="match status" value="1"/>
</dbReference>
<accession>A0A6J5KZK4</accession>
<name>A0A6J5KZK4_9CAUD</name>
<dbReference type="InterPro" id="IPR035421">
    <property type="entry name" value="Terminase_6C"/>
</dbReference>
<dbReference type="NCBIfam" id="TIGR01547">
    <property type="entry name" value="phage_term_2"/>
    <property type="match status" value="1"/>
</dbReference>
<proteinExistence type="predicted"/>
<dbReference type="PANTHER" id="PTHR39184:SF1">
    <property type="entry name" value="PBSX PHAGE TERMINASE LARGE SUBUNIT"/>
    <property type="match status" value="1"/>
</dbReference>
<protein>
    <submittedName>
        <fullName evidence="6">Phage_term_2, phage terminase, large subunit, PBSX family</fullName>
    </submittedName>
</protein>
<evidence type="ECO:0000313" key="6">
    <source>
        <dbReference type="EMBL" id="CAB4126695.1"/>
    </source>
</evidence>
<evidence type="ECO:0000256" key="2">
    <source>
        <dbReference type="ARBA" id="ARBA00022741"/>
    </source>
</evidence>
<dbReference type="Pfam" id="PF03237">
    <property type="entry name" value="Terminase_6N"/>
    <property type="match status" value="1"/>
</dbReference>
<evidence type="ECO:0000256" key="4">
    <source>
        <dbReference type="ARBA" id="ARBA00023219"/>
    </source>
</evidence>
<evidence type="ECO:0000256" key="1">
    <source>
        <dbReference type="ARBA" id="ARBA00022612"/>
    </source>
</evidence>
<dbReference type="EMBL" id="LR796205">
    <property type="protein sequence ID" value="CAB4126695.1"/>
    <property type="molecule type" value="Genomic_DNA"/>
</dbReference>
<organism evidence="6">
    <name type="scientific">uncultured Caudovirales phage</name>
    <dbReference type="NCBI Taxonomy" id="2100421"/>
    <lineage>
        <taxon>Viruses</taxon>
        <taxon>Duplodnaviria</taxon>
        <taxon>Heunggongvirae</taxon>
        <taxon>Uroviricota</taxon>
        <taxon>Caudoviricetes</taxon>
        <taxon>Peduoviridae</taxon>
        <taxon>Maltschvirus</taxon>
        <taxon>Maltschvirus maltsch</taxon>
    </lineage>
</organism>
<keyword evidence="2" id="KW-0547">Nucleotide-binding</keyword>
<dbReference type="InterPro" id="IPR006437">
    <property type="entry name" value="Phage_terminase_lsu"/>
</dbReference>
<evidence type="ECO:0000256" key="3">
    <source>
        <dbReference type="ARBA" id="ARBA00022840"/>
    </source>
</evidence>
<sequence length="434" mass="49763">MEKFSRKQLDFFHNANARINIAAGAVRSGKSYILLLRFMRELREGPEGAYLVTGKSERTVLMNVIEPLQHFTNGAIRYNRGMGEFHLFGKKVYVVGANDERAEGKIRGATFAGALVDEVTILPPSYFKMLLSRLSVPGAKLFGGTNPDSPLHWLKVEFLDKFKDDPEQLKTFHFDLDDNPILTDQFKNALKKEYQGLWYKRFILGDWVLAEGAIFDYFDTKIHIVKEPPTYAKYHLVGIDYGTNNPFAGVVVGFNDDHKPSLWVEKEYYWDSKAMGSQKTDSEYAIGMEYAFNGYTPRLYYLDPSAASFEVELKRLKKPVKQAKNDVLDGIRFMSKLLSEGNLVICQSCKNLIKEIEGYVWDERAVLQGEDKPLKQRDHAIDAVRYALFSHFGQRTTLKETSREDAYQMAEQKKFAQNPMAYPGYTNSAGWQRY</sequence>
<gene>
    <name evidence="6" type="ORF">UFOVP80_49</name>
</gene>
<dbReference type="Pfam" id="PF17289">
    <property type="entry name" value="Terminase_6C"/>
    <property type="match status" value="1"/>
</dbReference>
<evidence type="ECO:0000259" key="5">
    <source>
        <dbReference type="Pfam" id="PF17289"/>
    </source>
</evidence>
<feature type="domain" description="Terminase large subunit gp17-like C-terminal" evidence="5">
    <location>
        <begin position="320"/>
        <end position="389"/>
    </location>
</feature>
<dbReference type="GO" id="GO:0005524">
    <property type="term" value="F:ATP binding"/>
    <property type="evidence" value="ECO:0007669"/>
    <property type="project" value="UniProtKB-KW"/>
</dbReference>
<keyword evidence="3" id="KW-0067">ATP-binding</keyword>
<dbReference type="InterPro" id="IPR052380">
    <property type="entry name" value="Viral_DNA_packaging_terminase"/>
</dbReference>
<dbReference type="Gene3D" id="3.40.50.300">
    <property type="entry name" value="P-loop containing nucleotide triphosphate hydrolases"/>
    <property type="match status" value="1"/>
</dbReference>
<dbReference type="InterPro" id="IPR027417">
    <property type="entry name" value="P-loop_NTPase"/>
</dbReference>
<reference evidence="6" key="1">
    <citation type="submission" date="2020-04" db="EMBL/GenBank/DDBJ databases">
        <authorList>
            <person name="Chiriac C."/>
            <person name="Salcher M."/>
            <person name="Ghai R."/>
            <person name="Kavagutti S V."/>
        </authorList>
    </citation>
    <scope>NUCLEOTIDE SEQUENCE</scope>
</reference>